<keyword evidence="2 4" id="KW-0560">Oxidoreductase</keyword>
<comment type="caution">
    <text evidence="7">The sequence shown here is derived from an EMBL/GenBank/DDBJ whole genome shotgun (WGS) entry which is preliminary data.</text>
</comment>
<dbReference type="InterPro" id="IPR006139">
    <property type="entry name" value="D-isomer_2_OHA_DH_cat_dom"/>
</dbReference>
<dbReference type="GO" id="GO:0005829">
    <property type="term" value="C:cytosol"/>
    <property type="evidence" value="ECO:0007669"/>
    <property type="project" value="TreeGrafter"/>
</dbReference>
<comment type="similarity">
    <text evidence="4">Belongs to the D-isomer specific 2-hydroxyacid dehydrogenase family.</text>
</comment>
<evidence type="ECO:0000259" key="6">
    <source>
        <dbReference type="Pfam" id="PF02826"/>
    </source>
</evidence>
<dbReference type="AlphaFoldDB" id="A0A6I2L5R4"/>
<dbReference type="InterPro" id="IPR036291">
    <property type="entry name" value="NAD(P)-bd_dom_sf"/>
</dbReference>
<keyword evidence="1" id="KW-0521">NADP</keyword>
<accession>A0A6I2L5R4</accession>
<protein>
    <submittedName>
        <fullName evidence="7">2-hydroxyacid dehydrogenase</fullName>
    </submittedName>
</protein>
<gene>
    <name evidence="7" type="ORF">GJ699_26220</name>
</gene>
<dbReference type="Pfam" id="PF00389">
    <property type="entry name" value="2-Hacid_dh"/>
    <property type="match status" value="1"/>
</dbReference>
<dbReference type="GO" id="GO:0030267">
    <property type="term" value="F:glyoxylate reductase (NADPH) activity"/>
    <property type="evidence" value="ECO:0007669"/>
    <property type="project" value="TreeGrafter"/>
</dbReference>
<feature type="domain" description="D-isomer specific 2-hydroxyacid dehydrogenase NAD-binding" evidence="6">
    <location>
        <begin position="108"/>
        <end position="279"/>
    </location>
</feature>
<dbReference type="InterPro" id="IPR050223">
    <property type="entry name" value="D-isomer_2-hydroxyacid_DH"/>
</dbReference>
<evidence type="ECO:0000256" key="4">
    <source>
        <dbReference type="RuleBase" id="RU003719"/>
    </source>
</evidence>
<evidence type="ECO:0000259" key="5">
    <source>
        <dbReference type="Pfam" id="PF00389"/>
    </source>
</evidence>
<keyword evidence="8" id="KW-1185">Reference proteome</keyword>
<evidence type="ECO:0000313" key="8">
    <source>
        <dbReference type="Proteomes" id="UP000433309"/>
    </source>
</evidence>
<evidence type="ECO:0000256" key="2">
    <source>
        <dbReference type="ARBA" id="ARBA00023002"/>
    </source>
</evidence>
<dbReference type="FunFam" id="3.40.50.720:FF:000213">
    <property type="entry name" value="Putative 2-hydroxyacid dehydrogenase"/>
    <property type="match status" value="1"/>
</dbReference>
<dbReference type="SUPFAM" id="SSF51735">
    <property type="entry name" value="NAD(P)-binding Rossmann-fold domains"/>
    <property type="match status" value="1"/>
</dbReference>
<dbReference type="PROSITE" id="PS00739">
    <property type="entry name" value="ADOHCYASE_2"/>
    <property type="match status" value="1"/>
</dbReference>
<dbReference type="InterPro" id="IPR020082">
    <property type="entry name" value="S-Ado-L-homoCys_hydrolase_CS"/>
</dbReference>
<dbReference type="InterPro" id="IPR006140">
    <property type="entry name" value="D-isomer_DH_NAD-bd"/>
</dbReference>
<dbReference type="CDD" id="cd12156">
    <property type="entry name" value="HPPR"/>
    <property type="match status" value="1"/>
</dbReference>
<dbReference type="Gene3D" id="3.40.50.720">
    <property type="entry name" value="NAD(P)-binding Rossmann-like Domain"/>
    <property type="match status" value="2"/>
</dbReference>
<dbReference type="GO" id="GO:0051287">
    <property type="term" value="F:NAD binding"/>
    <property type="evidence" value="ECO:0007669"/>
    <property type="project" value="InterPro"/>
</dbReference>
<dbReference type="RefSeq" id="WP_154381948.1">
    <property type="nucleotide sequence ID" value="NZ_WKJK01000017.1"/>
</dbReference>
<evidence type="ECO:0000313" key="7">
    <source>
        <dbReference type="EMBL" id="MRW93491.1"/>
    </source>
</evidence>
<evidence type="ECO:0000256" key="3">
    <source>
        <dbReference type="ARBA" id="ARBA00023027"/>
    </source>
</evidence>
<evidence type="ECO:0000256" key="1">
    <source>
        <dbReference type="ARBA" id="ARBA00022857"/>
    </source>
</evidence>
<proteinExistence type="inferred from homology"/>
<keyword evidence="3" id="KW-0520">NAD</keyword>
<dbReference type="Pfam" id="PF02826">
    <property type="entry name" value="2-Hacid_dh_C"/>
    <property type="match status" value="1"/>
</dbReference>
<dbReference type="EMBL" id="WKJK01000017">
    <property type="protein sequence ID" value="MRW93491.1"/>
    <property type="molecule type" value="Genomic_DNA"/>
</dbReference>
<feature type="domain" description="D-isomer specific 2-hydroxyacid dehydrogenase catalytic" evidence="5">
    <location>
        <begin position="6"/>
        <end position="310"/>
    </location>
</feature>
<organism evidence="7 8">
    <name type="scientific">Duganella guangzhouensis</name>
    <dbReference type="NCBI Taxonomy" id="2666084"/>
    <lineage>
        <taxon>Bacteria</taxon>
        <taxon>Pseudomonadati</taxon>
        <taxon>Pseudomonadota</taxon>
        <taxon>Betaproteobacteria</taxon>
        <taxon>Burkholderiales</taxon>
        <taxon>Oxalobacteraceae</taxon>
        <taxon>Telluria group</taxon>
        <taxon>Duganella</taxon>
    </lineage>
</organism>
<name>A0A6I2L5R4_9BURK</name>
<dbReference type="PANTHER" id="PTHR10996:SF178">
    <property type="entry name" value="2-HYDROXYACID DEHYDROGENASE YGL185C-RELATED"/>
    <property type="match status" value="1"/>
</dbReference>
<dbReference type="Proteomes" id="UP000433309">
    <property type="component" value="Unassembled WGS sequence"/>
</dbReference>
<dbReference type="GO" id="GO:0016618">
    <property type="term" value="F:hydroxypyruvate reductase [NAD(P)H] activity"/>
    <property type="evidence" value="ECO:0007669"/>
    <property type="project" value="TreeGrafter"/>
</dbReference>
<sequence>MPPAVLLISPVLPELDRQLAERYTVHRLYQHADQNAYLNQHQHSIVAVVTGGALGISTALMERLPALKIVTINGIGTDAVDLGYARRHGIHVTTTPDVLTADVADLGIGLAIATLRGLCTGDRYVRAGDWGSKPLALANKFSGKRVGIVGFGRVGRAIAQRAAAFDCPISYVDRREHADVPYRYVSDLLQLARDSDVLVLAASANDGKVIVTSEVLDALGPQGVLINIARGKLVDEQALVLALQEKRLGGAGLDVFVDEPRVPAALWTMENVVLQPHRASATEETRRDMGQIVLDNLAAYFAGQRPPTSVTI</sequence>
<dbReference type="SUPFAM" id="SSF52283">
    <property type="entry name" value="Formate/glycerate dehydrogenase catalytic domain-like"/>
    <property type="match status" value="1"/>
</dbReference>
<dbReference type="PANTHER" id="PTHR10996">
    <property type="entry name" value="2-HYDROXYACID DEHYDROGENASE-RELATED"/>
    <property type="match status" value="1"/>
</dbReference>
<reference evidence="7 8" key="1">
    <citation type="submission" date="2019-11" db="EMBL/GenBank/DDBJ databases">
        <title>Novel species isolated from a subtropical stream in China.</title>
        <authorList>
            <person name="Lu H."/>
        </authorList>
    </citation>
    <scope>NUCLEOTIDE SEQUENCE [LARGE SCALE GENOMIC DNA]</scope>
    <source>
        <strain evidence="7 8">FT80W</strain>
    </source>
</reference>